<reference evidence="2 3" key="1">
    <citation type="journal article" date="2019" name="G3 (Bethesda)">
        <title>Sequencing of a Wild Apple (Malus baccata) Genome Unravels the Differences Between Cultivated and Wild Apple Species Regarding Disease Resistance and Cold Tolerance.</title>
        <authorList>
            <person name="Chen X."/>
        </authorList>
    </citation>
    <scope>NUCLEOTIDE SEQUENCE [LARGE SCALE GENOMIC DNA]</scope>
    <source>
        <strain evidence="3">cv. Shandingzi</strain>
        <tissue evidence="2">Leaves</tissue>
    </source>
</reference>
<gene>
    <name evidence="2" type="ORF">C1H46_024498</name>
</gene>
<evidence type="ECO:0000313" key="3">
    <source>
        <dbReference type="Proteomes" id="UP000315295"/>
    </source>
</evidence>
<organism evidence="2 3">
    <name type="scientific">Malus baccata</name>
    <name type="common">Siberian crab apple</name>
    <name type="synonym">Pyrus baccata</name>
    <dbReference type="NCBI Taxonomy" id="106549"/>
    <lineage>
        <taxon>Eukaryota</taxon>
        <taxon>Viridiplantae</taxon>
        <taxon>Streptophyta</taxon>
        <taxon>Embryophyta</taxon>
        <taxon>Tracheophyta</taxon>
        <taxon>Spermatophyta</taxon>
        <taxon>Magnoliopsida</taxon>
        <taxon>eudicotyledons</taxon>
        <taxon>Gunneridae</taxon>
        <taxon>Pentapetalae</taxon>
        <taxon>rosids</taxon>
        <taxon>fabids</taxon>
        <taxon>Rosales</taxon>
        <taxon>Rosaceae</taxon>
        <taxon>Amygdaloideae</taxon>
        <taxon>Maleae</taxon>
        <taxon>Malus</taxon>
    </lineage>
</organism>
<dbReference type="Proteomes" id="UP000315295">
    <property type="component" value="Unassembled WGS sequence"/>
</dbReference>
<sequence>MIIIWCVQIKIQATRHTRFYNIFGKWIHTPKALYSRRKELQNAPNKGIVQAKQPQSGAQQDPTKCSMNFEQCIGLCMESAVGPNKPC</sequence>
<name>A0A540LTV3_MALBA</name>
<feature type="compositionally biased region" description="Polar residues" evidence="1">
    <location>
        <begin position="52"/>
        <end position="63"/>
    </location>
</feature>
<dbReference type="AlphaFoldDB" id="A0A540LTV3"/>
<dbReference type="EMBL" id="VIEB01000465">
    <property type="protein sequence ID" value="TQD89943.1"/>
    <property type="molecule type" value="Genomic_DNA"/>
</dbReference>
<feature type="region of interest" description="Disordered" evidence="1">
    <location>
        <begin position="44"/>
        <end position="63"/>
    </location>
</feature>
<evidence type="ECO:0000313" key="2">
    <source>
        <dbReference type="EMBL" id="TQD89943.1"/>
    </source>
</evidence>
<keyword evidence="3" id="KW-1185">Reference proteome</keyword>
<evidence type="ECO:0000256" key="1">
    <source>
        <dbReference type="SAM" id="MobiDB-lite"/>
    </source>
</evidence>
<comment type="caution">
    <text evidence="2">The sequence shown here is derived from an EMBL/GenBank/DDBJ whole genome shotgun (WGS) entry which is preliminary data.</text>
</comment>
<proteinExistence type="predicted"/>
<accession>A0A540LTV3</accession>
<protein>
    <submittedName>
        <fullName evidence="2">Uncharacterized protein</fullName>
    </submittedName>
</protein>